<feature type="transmembrane region" description="Helical" evidence="2">
    <location>
        <begin position="108"/>
        <end position="128"/>
    </location>
</feature>
<keyword evidence="5" id="KW-1185">Reference proteome</keyword>
<feature type="binding site" evidence="1">
    <location>
        <position position="241"/>
    </location>
    <ligand>
        <name>[2Fe-2S] cluster</name>
        <dbReference type="ChEBI" id="CHEBI:190135"/>
    </ligand>
</feature>
<dbReference type="PRINTS" id="PR00406">
    <property type="entry name" value="CYTB5RDTASE"/>
</dbReference>
<accession>A0A368TP13</accession>
<dbReference type="SUPFAM" id="SSF63380">
    <property type="entry name" value="Riboflavin synthase domain-like"/>
    <property type="match status" value="1"/>
</dbReference>
<comment type="cofactor">
    <cofactor evidence="1">
        <name>[2Fe-2S] cluster</name>
        <dbReference type="ChEBI" id="CHEBI:190135"/>
    </cofactor>
    <text evidence="1">Binds 1 [2Fe-2S] cluster per subunit.</text>
</comment>
<feature type="binding site" evidence="1">
    <location>
        <position position="236"/>
    </location>
    <ligand>
        <name>[2Fe-2S] cluster</name>
        <dbReference type="ChEBI" id="CHEBI:190135"/>
    </ligand>
</feature>
<keyword evidence="1" id="KW-0408">Iron</keyword>
<sequence length="272" mass="30445">MPMVAEVVERIQESDRIFTLRLRLRNPEQRRAYRFAPGQFNMLYLHGVGEIAISIASDPDEPEILGHTIRATGRVTDAMARLDVGSQIGLRGPYGQSWPLKQAEGADVLVITGGIGCAPVVGVINYVLMRRQRYGKLTVIQGVKHAQDLIWRERYDYWRTFPNTQVLVAADHGGPLWPFHVGPVTEVFDDAKIDPEGTIVMMCGPEGMMIAGTKDLLQRGVPEQRLYLSMERNMQCAVGHCGHCQFGDQFLCRQGPIFKYPAVKRLLGIRGV</sequence>
<protein>
    <submittedName>
        <fullName evidence="4">Ni/Fe hydrogenase subunit gamma</fullName>
    </submittedName>
</protein>
<gene>
    <name evidence="4" type="ORF">DU506_19375</name>
</gene>
<dbReference type="GO" id="GO:0046872">
    <property type="term" value="F:metal ion binding"/>
    <property type="evidence" value="ECO:0007669"/>
    <property type="project" value="UniProtKB-KW"/>
</dbReference>
<dbReference type="PROSITE" id="PS51384">
    <property type="entry name" value="FAD_FR"/>
    <property type="match status" value="1"/>
</dbReference>
<dbReference type="Pfam" id="PF00175">
    <property type="entry name" value="NAD_binding_1"/>
    <property type="match status" value="1"/>
</dbReference>
<evidence type="ECO:0000313" key="5">
    <source>
        <dbReference type="Proteomes" id="UP000253204"/>
    </source>
</evidence>
<dbReference type="CDD" id="cd06221">
    <property type="entry name" value="sulfite_reductase_like"/>
    <property type="match status" value="1"/>
</dbReference>
<keyword evidence="1" id="KW-0479">Metal-binding</keyword>
<organism evidence="4 5">
    <name type="scientific">Vreelandella rituensis</name>
    <dbReference type="NCBI Taxonomy" id="2282306"/>
    <lineage>
        <taxon>Bacteria</taxon>
        <taxon>Pseudomonadati</taxon>
        <taxon>Pseudomonadota</taxon>
        <taxon>Gammaproteobacteria</taxon>
        <taxon>Oceanospirillales</taxon>
        <taxon>Halomonadaceae</taxon>
        <taxon>Vreelandella</taxon>
    </lineage>
</organism>
<dbReference type="OrthoDB" id="9796486at2"/>
<dbReference type="InterPro" id="IPR017938">
    <property type="entry name" value="Riboflavin_synthase-like_b-brl"/>
</dbReference>
<dbReference type="Proteomes" id="UP000253204">
    <property type="component" value="Unassembled WGS sequence"/>
</dbReference>
<keyword evidence="2" id="KW-0812">Transmembrane</keyword>
<keyword evidence="1" id="KW-0001">2Fe-2S</keyword>
<dbReference type="Pfam" id="PF10418">
    <property type="entry name" value="DHODB_Fe-S_bind"/>
    <property type="match status" value="1"/>
</dbReference>
<keyword evidence="2" id="KW-0472">Membrane</keyword>
<dbReference type="Gene3D" id="2.40.30.10">
    <property type="entry name" value="Translation factors"/>
    <property type="match status" value="1"/>
</dbReference>
<dbReference type="InterPro" id="IPR001433">
    <property type="entry name" value="OxRdtase_FAD/NAD-bd"/>
</dbReference>
<dbReference type="InterPro" id="IPR017927">
    <property type="entry name" value="FAD-bd_FR_type"/>
</dbReference>
<feature type="binding site" evidence="1">
    <location>
        <position position="252"/>
    </location>
    <ligand>
        <name>[2Fe-2S] cluster</name>
        <dbReference type="ChEBI" id="CHEBI:190135"/>
    </ligand>
</feature>
<dbReference type="GO" id="GO:0051537">
    <property type="term" value="F:2 iron, 2 sulfur cluster binding"/>
    <property type="evidence" value="ECO:0007669"/>
    <property type="project" value="UniProtKB-KW"/>
</dbReference>
<evidence type="ECO:0000256" key="2">
    <source>
        <dbReference type="SAM" id="Phobius"/>
    </source>
</evidence>
<dbReference type="AlphaFoldDB" id="A0A368TP13"/>
<dbReference type="GO" id="GO:0050660">
    <property type="term" value="F:flavin adenine dinucleotide binding"/>
    <property type="evidence" value="ECO:0007669"/>
    <property type="project" value="InterPro"/>
</dbReference>
<dbReference type="GO" id="GO:0006221">
    <property type="term" value="P:pyrimidine nucleotide biosynthetic process"/>
    <property type="evidence" value="ECO:0007669"/>
    <property type="project" value="InterPro"/>
</dbReference>
<dbReference type="EMBL" id="QPIJ01000077">
    <property type="protein sequence ID" value="RCV86012.1"/>
    <property type="molecule type" value="Genomic_DNA"/>
</dbReference>
<dbReference type="GO" id="GO:0016491">
    <property type="term" value="F:oxidoreductase activity"/>
    <property type="evidence" value="ECO:0007669"/>
    <property type="project" value="InterPro"/>
</dbReference>
<reference evidence="4 5" key="1">
    <citation type="submission" date="2018-07" db="EMBL/GenBank/DDBJ databases">
        <title>Halomonas rutogse sp. nov., isolated from Lake TangqianCo on Tibetan Plateau.</title>
        <authorList>
            <person name="Lu H."/>
            <person name="Xing P."/>
            <person name="Wu Q."/>
        </authorList>
    </citation>
    <scope>NUCLEOTIDE SEQUENCE [LARGE SCALE GENOMIC DNA]</scope>
    <source>
        <strain evidence="4 5">TQ8S</strain>
    </source>
</reference>
<dbReference type="SUPFAM" id="SSF52343">
    <property type="entry name" value="Ferredoxin reductase-like, C-terminal NADP-linked domain"/>
    <property type="match status" value="1"/>
</dbReference>
<proteinExistence type="predicted"/>
<dbReference type="PIRSF" id="PIRSF006816">
    <property type="entry name" value="Cyc3_hyd_g"/>
    <property type="match status" value="1"/>
</dbReference>
<dbReference type="PANTHER" id="PTHR43513">
    <property type="entry name" value="DIHYDROOROTATE DEHYDROGENASE B (NAD(+)), ELECTRON TRANSFER SUBUNIT"/>
    <property type="match status" value="1"/>
</dbReference>
<dbReference type="InterPro" id="IPR039261">
    <property type="entry name" value="FNR_nucleotide-bd"/>
</dbReference>
<comment type="caution">
    <text evidence="4">The sequence shown here is derived from an EMBL/GenBank/DDBJ whole genome shotgun (WGS) entry which is preliminary data.</text>
</comment>
<keyword evidence="2" id="KW-1133">Transmembrane helix</keyword>
<feature type="domain" description="FAD-binding FR-type" evidence="3">
    <location>
        <begin position="1"/>
        <end position="100"/>
    </location>
</feature>
<evidence type="ECO:0000256" key="1">
    <source>
        <dbReference type="PIRSR" id="PIRSR006816-2"/>
    </source>
</evidence>
<evidence type="ECO:0000313" key="4">
    <source>
        <dbReference type="EMBL" id="RCV86012.1"/>
    </source>
</evidence>
<dbReference type="InterPro" id="IPR050353">
    <property type="entry name" value="PyrK_electron_transfer"/>
</dbReference>
<dbReference type="Gene3D" id="3.40.50.80">
    <property type="entry name" value="Nucleotide-binding domain of ferredoxin-NADP reductase (FNR) module"/>
    <property type="match status" value="1"/>
</dbReference>
<dbReference type="PANTHER" id="PTHR43513:SF1">
    <property type="entry name" value="ANAEROBIC SULFITE REDUCTASE SUBUNIT B"/>
    <property type="match status" value="1"/>
</dbReference>
<name>A0A368TP13_9GAMM</name>
<feature type="binding site" evidence="1">
    <location>
        <position position="244"/>
    </location>
    <ligand>
        <name>[2Fe-2S] cluster</name>
        <dbReference type="ChEBI" id="CHEBI:190135"/>
    </ligand>
</feature>
<keyword evidence="1" id="KW-0411">Iron-sulfur</keyword>
<evidence type="ECO:0000259" key="3">
    <source>
        <dbReference type="PROSITE" id="PS51384"/>
    </source>
</evidence>
<dbReference type="InterPro" id="IPR019480">
    <property type="entry name" value="Dihydroorotate_DH_Fe-S-bd"/>
</dbReference>
<dbReference type="InterPro" id="IPR012165">
    <property type="entry name" value="Cyt_c3_hydrogenase_gsu"/>
</dbReference>